<evidence type="ECO:0000313" key="10">
    <source>
        <dbReference type="EMBL" id="UXE60624.1"/>
    </source>
</evidence>
<dbReference type="InterPro" id="IPR000550">
    <property type="entry name" value="Hppk"/>
</dbReference>
<keyword evidence="8" id="KW-0289">Folate biosynthesis</keyword>
<evidence type="ECO:0000256" key="5">
    <source>
        <dbReference type="ARBA" id="ARBA00022741"/>
    </source>
</evidence>
<gene>
    <name evidence="10" type="primary">folK</name>
    <name evidence="10" type="ORF">KA717_34765</name>
</gene>
<dbReference type="GO" id="GO:0005524">
    <property type="term" value="F:ATP binding"/>
    <property type="evidence" value="ECO:0007669"/>
    <property type="project" value="UniProtKB-KW"/>
</dbReference>
<keyword evidence="7" id="KW-0067">ATP-binding</keyword>
<dbReference type="GO" id="GO:0003848">
    <property type="term" value="F:2-amino-4-hydroxy-6-hydroxymethyldihydropteridine diphosphokinase activity"/>
    <property type="evidence" value="ECO:0007669"/>
    <property type="project" value="UniProtKB-EC"/>
</dbReference>
<dbReference type="PANTHER" id="PTHR43071:SF1">
    <property type="entry name" value="2-AMINO-4-HYDROXY-6-HYDROXYMETHYLDIHYDROPTERIDINE PYROPHOSPHOKINASE"/>
    <property type="match status" value="1"/>
</dbReference>
<dbReference type="InterPro" id="IPR035907">
    <property type="entry name" value="Hppk_sf"/>
</dbReference>
<dbReference type="KEGG" id="wna:KA717_34765"/>
<comment type="pathway">
    <text evidence="2">Cofactor biosynthesis; tetrahydrofolate biosynthesis; 2-amino-4-hydroxy-6-hydroxymethyl-7,8-dihydropteridine diphosphate from 7,8-dihydroneopterin triphosphate: step 4/4.</text>
</comment>
<evidence type="ECO:0000256" key="6">
    <source>
        <dbReference type="ARBA" id="ARBA00022777"/>
    </source>
</evidence>
<evidence type="ECO:0000256" key="4">
    <source>
        <dbReference type="ARBA" id="ARBA00022679"/>
    </source>
</evidence>
<evidence type="ECO:0000256" key="3">
    <source>
        <dbReference type="ARBA" id="ARBA00013253"/>
    </source>
</evidence>
<dbReference type="AlphaFoldDB" id="A0A977PVG4"/>
<reference evidence="10" key="1">
    <citation type="submission" date="2021-04" db="EMBL/GenBank/DDBJ databases">
        <title>Genome sequence of Woronichinia naegeliana from Washington state freshwater lake bloom.</title>
        <authorList>
            <person name="Dreher T.W."/>
        </authorList>
    </citation>
    <scope>NUCLEOTIDE SEQUENCE</scope>
    <source>
        <strain evidence="10">WA131</strain>
    </source>
</reference>
<feature type="domain" description="7,8-dihydro-6-hydroxymethylpterin-pyrophosphokinase" evidence="9">
    <location>
        <begin position="23"/>
        <end position="149"/>
    </location>
</feature>
<evidence type="ECO:0000256" key="1">
    <source>
        <dbReference type="ARBA" id="ARBA00000198"/>
    </source>
</evidence>
<dbReference type="CDD" id="cd00483">
    <property type="entry name" value="HPPK"/>
    <property type="match status" value="1"/>
</dbReference>
<proteinExistence type="predicted"/>
<keyword evidence="4 10" id="KW-0808">Transferase</keyword>
<keyword evidence="5" id="KW-0547">Nucleotide-binding</keyword>
<comment type="catalytic activity">
    <reaction evidence="1">
        <text>6-hydroxymethyl-7,8-dihydropterin + ATP = (7,8-dihydropterin-6-yl)methyl diphosphate + AMP + H(+)</text>
        <dbReference type="Rhea" id="RHEA:11412"/>
        <dbReference type="ChEBI" id="CHEBI:15378"/>
        <dbReference type="ChEBI" id="CHEBI:30616"/>
        <dbReference type="ChEBI" id="CHEBI:44841"/>
        <dbReference type="ChEBI" id="CHEBI:72950"/>
        <dbReference type="ChEBI" id="CHEBI:456215"/>
        <dbReference type="EC" id="2.7.6.3"/>
    </reaction>
</comment>
<dbReference type="EC" id="2.7.6.3" evidence="3"/>
<dbReference type="EMBL" id="CP073041">
    <property type="protein sequence ID" value="UXE60624.1"/>
    <property type="molecule type" value="Genomic_DNA"/>
</dbReference>
<name>A0A977PVG4_9CYAN</name>
<sequence length="177" mass="20030">MSDCHPIADLSRMPTQQWFSCAIALGSNLGDCQQILVASLKQLSAYQGIRHLRHSHWYETLPVGPPQPNYLNGCAILETNLSPQALLAVLLSIEEQFGRVRKEPWRARTLDLDLLLYDQWQLTGPNLHIPHPRMRDRAFVLIPLAEIAPNWIDPVSQQTILELSQRVNADGILQVVI</sequence>
<dbReference type="NCBIfam" id="TIGR01498">
    <property type="entry name" value="folK"/>
    <property type="match status" value="1"/>
</dbReference>
<dbReference type="GO" id="GO:0046656">
    <property type="term" value="P:folic acid biosynthetic process"/>
    <property type="evidence" value="ECO:0007669"/>
    <property type="project" value="UniProtKB-KW"/>
</dbReference>
<accession>A0A977PVG4</accession>
<evidence type="ECO:0000256" key="8">
    <source>
        <dbReference type="ARBA" id="ARBA00022909"/>
    </source>
</evidence>
<keyword evidence="6" id="KW-0418">Kinase</keyword>
<evidence type="ECO:0000259" key="9">
    <source>
        <dbReference type="Pfam" id="PF01288"/>
    </source>
</evidence>
<protein>
    <recommendedName>
        <fullName evidence="3">2-amino-4-hydroxy-6-hydroxymethyldihydropteridine diphosphokinase</fullName>
        <ecNumber evidence="3">2.7.6.3</ecNumber>
    </recommendedName>
</protein>
<dbReference type="Pfam" id="PF01288">
    <property type="entry name" value="HPPK"/>
    <property type="match status" value="1"/>
</dbReference>
<dbReference type="SUPFAM" id="SSF55083">
    <property type="entry name" value="6-hydroxymethyl-7,8-dihydropterin pyrophosphokinase, HPPK"/>
    <property type="match status" value="1"/>
</dbReference>
<dbReference type="PANTHER" id="PTHR43071">
    <property type="entry name" value="2-AMINO-4-HYDROXY-6-HYDROXYMETHYLDIHYDROPTERIDINE PYROPHOSPHOKINASE"/>
    <property type="match status" value="1"/>
</dbReference>
<evidence type="ECO:0000256" key="2">
    <source>
        <dbReference type="ARBA" id="ARBA00005051"/>
    </source>
</evidence>
<dbReference type="Proteomes" id="UP001065613">
    <property type="component" value="Chromosome"/>
</dbReference>
<dbReference type="Gene3D" id="3.30.70.560">
    <property type="entry name" value="7,8-Dihydro-6-hydroxymethylpterin-pyrophosphokinase HPPK"/>
    <property type="match status" value="1"/>
</dbReference>
<dbReference type="GO" id="GO:0016301">
    <property type="term" value="F:kinase activity"/>
    <property type="evidence" value="ECO:0007669"/>
    <property type="project" value="UniProtKB-KW"/>
</dbReference>
<organism evidence="10">
    <name type="scientific">Woronichinia naegeliana WA131</name>
    <dbReference type="NCBI Taxonomy" id="2824559"/>
    <lineage>
        <taxon>Bacteria</taxon>
        <taxon>Bacillati</taxon>
        <taxon>Cyanobacteriota</taxon>
        <taxon>Cyanophyceae</taxon>
        <taxon>Synechococcales</taxon>
        <taxon>Coelosphaeriaceae</taxon>
        <taxon>Woronichinia</taxon>
    </lineage>
</organism>
<evidence type="ECO:0000256" key="7">
    <source>
        <dbReference type="ARBA" id="ARBA00022840"/>
    </source>
</evidence>